<evidence type="ECO:0000313" key="1">
    <source>
        <dbReference type="EMBL" id="TNC45910.1"/>
    </source>
</evidence>
<evidence type="ECO:0000313" key="2">
    <source>
        <dbReference type="Proteomes" id="UP000306740"/>
    </source>
</evidence>
<organism evidence="1 2">
    <name type="scientific">Mumia zhuanghuii</name>
    <dbReference type="NCBI Taxonomy" id="2585211"/>
    <lineage>
        <taxon>Bacteria</taxon>
        <taxon>Bacillati</taxon>
        <taxon>Actinomycetota</taxon>
        <taxon>Actinomycetes</taxon>
        <taxon>Propionibacteriales</taxon>
        <taxon>Nocardioidaceae</taxon>
        <taxon>Mumia</taxon>
    </lineage>
</organism>
<name>A0A5C4MMM9_9ACTN</name>
<proteinExistence type="predicted"/>
<dbReference type="RefSeq" id="WP_139106091.1">
    <property type="nucleotide sequence ID" value="NZ_VDFR01000065.1"/>
</dbReference>
<comment type="caution">
    <text evidence="1">The sequence shown here is derived from an EMBL/GenBank/DDBJ whole genome shotgun (WGS) entry which is preliminary data.</text>
</comment>
<dbReference type="AlphaFoldDB" id="A0A5C4MMM9"/>
<accession>A0A5C4MMM9</accession>
<gene>
    <name evidence="1" type="ORF">FHE65_14465</name>
</gene>
<reference evidence="1 2" key="1">
    <citation type="submission" date="2019-05" db="EMBL/GenBank/DDBJ databases">
        <title>Mumia sp. nov., isolated from the intestinal contents of plateau pika (Ochotona curzoniae) in the Qinghai-Tibet plateau of China.</title>
        <authorList>
            <person name="Tian Z."/>
        </authorList>
    </citation>
    <scope>NUCLEOTIDE SEQUENCE [LARGE SCALE GENOMIC DNA]</scope>
    <source>
        <strain evidence="2">527</strain>
    </source>
</reference>
<dbReference type="Proteomes" id="UP000306740">
    <property type="component" value="Unassembled WGS sequence"/>
</dbReference>
<dbReference type="EMBL" id="VDFR01000065">
    <property type="protein sequence ID" value="TNC45910.1"/>
    <property type="molecule type" value="Genomic_DNA"/>
</dbReference>
<dbReference type="OrthoDB" id="7264945at2"/>
<protein>
    <submittedName>
        <fullName evidence="1">Uncharacterized protein</fullName>
    </submittedName>
</protein>
<sequence>MRSSSVPELVPVLSPGKHRNPRKGACFMEFASYLAGEKWSDQPACTHPLLAGLARLVNDNVTDDTRVTMVELVPRVVGLNSTDPRLHAAICIRAASIALPLSPRAHQRALAVGLLACERYLEETETTLPGEFGPLIGDAFAQAPSAEQWARGFRRGLTTHPKHFARRAAPRIVLNSVDGVVRSVSTDSDTVLRRMLAESIGDCERLISAGTSREVSPAQVS</sequence>